<keyword evidence="2" id="KW-1185">Reference proteome</keyword>
<accession>A0AAV1RNL1</accession>
<evidence type="ECO:0000313" key="2">
    <source>
        <dbReference type="Proteomes" id="UP001314170"/>
    </source>
</evidence>
<reference evidence="1 2" key="1">
    <citation type="submission" date="2024-01" db="EMBL/GenBank/DDBJ databases">
        <authorList>
            <person name="Waweru B."/>
        </authorList>
    </citation>
    <scope>NUCLEOTIDE SEQUENCE [LARGE SCALE GENOMIC DNA]</scope>
</reference>
<dbReference type="EMBL" id="CAWUPB010001116">
    <property type="protein sequence ID" value="CAK7338311.1"/>
    <property type="molecule type" value="Genomic_DNA"/>
</dbReference>
<name>A0AAV1RNL1_9ROSI</name>
<comment type="caution">
    <text evidence="1">The sequence shown here is derived from an EMBL/GenBank/DDBJ whole genome shotgun (WGS) entry which is preliminary data.</text>
</comment>
<dbReference type="AlphaFoldDB" id="A0AAV1RNL1"/>
<organism evidence="1 2">
    <name type="scientific">Dovyalis caffra</name>
    <dbReference type="NCBI Taxonomy" id="77055"/>
    <lineage>
        <taxon>Eukaryota</taxon>
        <taxon>Viridiplantae</taxon>
        <taxon>Streptophyta</taxon>
        <taxon>Embryophyta</taxon>
        <taxon>Tracheophyta</taxon>
        <taxon>Spermatophyta</taxon>
        <taxon>Magnoliopsida</taxon>
        <taxon>eudicotyledons</taxon>
        <taxon>Gunneridae</taxon>
        <taxon>Pentapetalae</taxon>
        <taxon>rosids</taxon>
        <taxon>fabids</taxon>
        <taxon>Malpighiales</taxon>
        <taxon>Salicaceae</taxon>
        <taxon>Flacourtieae</taxon>
        <taxon>Dovyalis</taxon>
    </lineage>
</organism>
<gene>
    <name evidence="1" type="ORF">DCAF_LOCUS13356</name>
</gene>
<protein>
    <submittedName>
        <fullName evidence="1">Uncharacterized protein</fullName>
    </submittedName>
</protein>
<proteinExistence type="predicted"/>
<sequence>MVVGVAGMLTSVIEMVAGAMVGMTKTASSVLAALAVAAATIDERLLVGIERNNECGLIGMASYRRKGTNELVGEGDNDDNFSGGWIKNYRVREEKENRERGGRRQI</sequence>
<dbReference type="Proteomes" id="UP001314170">
    <property type="component" value="Unassembled WGS sequence"/>
</dbReference>
<evidence type="ECO:0000313" key="1">
    <source>
        <dbReference type="EMBL" id="CAK7338311.1"/>
    </source>
</evidence>